<feature type="compositionally biased region" description="Low complexity" evidence="1">
    <location>
        <begin position="30"/>
        <end position="49"/>
    </location>
</feature>
<keyword evidence="2" id="KW-0732">Signal</keyword>
<feature type="region of interest" description="Disordered" evidence="1">
    <location>
        <begin position="155"/>
        <end position="175"/>
    </location>
</feature>
<dbReference type="AlphaFoldDB" id="A0A1I0L737"/>
<sequence>MRRPLGVLAAVTTAATLTACGPSADDARDAAAGAASQVTAPADTATPAPSRRPDKQPQEEPDDCRVSVARPDVAALTIVAGAARRDCVRPALLRIRVKRAVPGDDPVVKSGATRDGRITLRLPCKPGTYYTVATDYRGGTATSKAVRLTCATPTPARTHTAAPTPAPTAPRTQAPTEATAKAATTVGTAVENEVVRLTNAERAKGGCGPLTHDSRLRRAAYEHSADMAKNDYFEHDSQDGRDVGDRISATGFTASAWAENIAMGQRTAAEVVKGWMNSDGHRRNIMNCAYTHIGVGAAKDGQGRLYWTQDFARR</sequence>
<proteinExistence type="predicted"/>
<dbReference type="PANTHER" id="PTHR31157">
    <property type="entry name" value="SCP DOMAIN-CONTAINING PROTEIN"/>
    <property type="match status" value="1"/>
</dbReference>
<dbReference type="RefSeq" id="WP_218156023.1">
    <property type="nucleotide sequence ID" value="NZ_FOHX01000013.1"/>
</dbReference>
<feature type="chain" id="PRO_5039462876" evidence="2">
    <location>
        <begin position="20"/>
        <end position="314"/>
    </location>
</feature>
<dbReference type="Pfam" id="PF00188">
    <property type="entry name" value="CAP"/>
    <property type="match status" value="1"/>
</dbReference>
<evidence type="ECO:0000313" key="5">
    <source>
        <dbReference type="Proteomes" id="UP000199361"/>
    </source>
</evidence>
<protein>
    <submittedName>
        <fullName evidence="4">Uncharacterized conserved protein YkwD, contains CAP (CSP/antigen 5/PR1) domain</fullName>
    </submittedName>
</protein>
<dbReference type="STRING" id="568860.SAMN05421811_11358"/>
<accession>A0A1I0L737</accession>
<gene>
    <name evidence="4" type="ORF">SAMN05421811_11358</name>
</gene>
<dbReference type="EMBL" id="FOHX01000013">
    <property type="protein sequence ID" value="SEU35794.1"/>
    <property type="molecule type" value="Genomic_DNA"/>
</dbReference>
<dbReference type="SUPFAM" id="SSF55797">
    <property type="entry name" value="PR-1-like"/>
    <property type="match status" value="1"/>
</dbReference>
<feature type="domain" description="SCP" evidence="3">
    <location>
        <begin position="196"/>
        <end position="311"/>
    </location>
</feature>
<dbReference type="PANTHER" id="PTHR31157:SF1">
    <property type="entry name" value="SCP DOMAIN-CONTAINING PROTEIN"/>
    <property type="match status" value="1"/>
</dbReference>
<dbReference type="CDD" id="cd05379">
    <property type="entry name" value="CAP_bacterial"/>
    <property type="match status" value="1"/>
</dbReference>
<feature type="signal peptide" evidence="2">
    <location>
        <begin position="1"/>
        <end position="19"/>
    </location>
</feature>
<dbReference type="InterPro" id="IPR035940">
    <property type="entry name" value="CAP_sf"/>
</dbReference>
<evidence type="ECO:0000313" key="4">
    <source>
        <dbReference type="EMBL" id="SEU35794.1"/>
    </source>
</evidence>
<reference evidence="4 5" key="1">
    <citation type="submission" date="2016-10" db="EMBL/GenBank/DDBJ databases">
        <authorList>
            <person name="de Groot N.N."/>
        </authorList>
    </citation>
    <scope>NUCLEOTIDE SEQUENCE [LARGE SCALE GENOMIC DNA]</scope>
    <source>
        <strain evidence="4 5">CGMCC 4.5598</strain>
    </source>
</reference>
<feature type="region of interest" description="Disordered" evidence="1">
    <location>
        <begin position="20"/>
        <end position="67"/>
    </location>
</feature>
<dbReference type="Gene3D" id="3.40.33.10">
    <property type="entry name" value="CAP"/>
    <property type="match status" value="1"/>
</dbReference>
<organism evidence="4 5">
    <name type="scientific">Nonomuraea wenchangensis</name>
    <dbReference type="NCBI Taxonomy" id="568860"/>
    <lineage>
        <taxon>Bacteria</taxon>
        <taxon>Bacillati</taxon>
        <taxon>Actinomycetota</taxon>
        <taxon>Actinomycetes</taxon>
        <taxon>Streptosporangiales</taxon>
        <taxon>Streptosporangiaceae</taxon>
        <taxon>Nonomuraea</taxon>
    </lineage>
</organism>
<evidence type="ECO:0000259" key="3">
    <source>
        <dbReference type="Pfam" id="PF00188"/>
    </source>
</evidence>
<keyword evidence="5" id="KW-1185">Reference proteome</keyword>
<evidence type="ECO:0000256" key="1">
    <source>
        <dbReference type="SAM" id="MobiDB-lite"/>
    </source>
</evidence>
<dbReference type="Proteomes" id="UP000199361">
    <property type="component" value="Unassembled WGS sequence"/>
</dbReference>
<dbReference type="PROSITE" id="PS51257">
    <property type="entry name" value="PROKAR_LIPOPROTEIN"/>
    <property type="match status" value="1"/>
</dbReference>
<evidence type="ECO:0000256" key="2">
    <source>
        <dbReference type="SAM" id="SignalP"/>
    </source>
</evidence>
<name>A0A1I0L737_9ACTN</name>
<dbReference type="InterPro" id="IPR014044">
    <property type="entry name" value="CAP_dom"/>
</dbReference>